<comment type="caution">
    <text evidence="1">The sequence shown here is derived from an EMBL/GenBank/DDBJ whole genome shotgun (WGS) entry which is preliminary data.</text>
</comment>
<organism evidence="1 2">
    <name type="scientific">Clonostachys rosea f. rosea IK726</name>
    <dbReference type="NCBI Taxonomy" id="1349383"/>
    <lineage>
        <taxon>Eukaryota</taxon>
        <taxon>Fungi</taxon>
        <taxon>Dikarya</taxon>
        <taxon>Ascomycota</taxon>
        <taxon>Pezizomycotina</taxon>
        <taxon>Sordariomycetes</taxon>
        <taxon>Hypocreomycetidae</taxon>
        <taxon>Hypocreales</taxon>
        <taxon>Bionectriaceae</taxon>
        <taxon>Clonostachys</taxon>
    </lineage>
</organism>
<accession>A0ACA9U6X7</accession>
<sequence>MTTDALEHIKSNKPLSITAARAHIGYLVGYRGSHQYLIWVPSKGRVKVIVSANVTFNEAVTYDPAREEEALTSAVRDDQVLTDLAAEDLGVSTEGYLQDIGLDLGSSNESQNLEPAVQGQIRQNDLYSEERLQGIDKIGSEGQEDHEDQYYPTPAPSRAATLDPTEQSDRLGFAVRETLEAIPDDPDEHEEEEQSSDEIIVDLPDDHPLALSNIGLSRLSRLSSGSRNTDESYESRESGSQGPDNTRSRASDRGSELPSLTHGHDESDRNTTDAPIVIVMIVINPTRRKVREEGQGDQPGSPRD</sequence>
<dbReference type="EMBL" id="CADEHS020000055">
    <property type="protein sequence ID" value="CAG9949080.1"/>
    <property type="molecule type" value="Genomic_DNA"/>
</dbReference>
<evidence type="ECO:0000313" key="2">
    <source>
        <dbReference type="Proteomes" id="UP000836387"/>
    </source>
</evidence>
<reference evidence="1" key="1">
    <citation type="submission" date="2020-04" db="EMBL/GenBank/DDBJ databases">
        <authorList>
            <person name="Broberg M."/>
        </authorList>
    </citation>
    <scope>NUCLEOTIDE SEQUENCE</scope>
</reference>
<feature type="non-terminal residue" evidence="1">
    <location>
        <position position="304"/>
    </location>
</feature>
<proteinExistence type="predicted"/>
<evidence type="ECO:0000313" key="1">
    <source>
        <dbReference type="EMBL" id="CAG9949080.1"/>
    </source>
</evidence>
<protein>
    <submittedName>
        <fullName evidence="1">Uncharacterized protein</fullName>
    </submittedName>
</protein>
<dbReference type="Proteomes" id="UP000836387">
    <property type="component" value="Unassembled WGS sequence"/>
</dbReference>
<gene>
    <name evidence="1" type="ORF">CRV2_00014383</name>
</gene>
<name>A0ACA9U6X7_BIOOC</name>
<keyword evidence="2" id="KW-1185">Reference proteome</keyword>
<reference evidence="1" key="2">
    <citation type="submission" date="2021-10" db="EMBL/GenBank/DDBJ databases">
        <authorList>
            <person name="Piombo E."/>
        </authorList>
    </citation>
    <scope>NUCLEOTIDE SEQUENCE</scope>
</reference>